<dbReference type="InterPro" id="IPR036465">
    <property type="entry name" value="vWFA_dom_sf"/>
</dbReference>
<dbReference type="InterPro" id="IPR019734">
    <property type="entry name" value="TPR_rpt"/>
</dbReference>
<name>A0ABS0DVA7_9GAMM</name>
<evidence type="ECO:0000256" key="2">
    <source>
        <dbReference type="SAM" id="MobiDB-lite"/>
    </source>
</evidence>
<gene>
    <name evidence="5" type="ORF">IV431_19820</name>
</gene>
<proteinExistence type="predicted"/>
<feature type="compositionally biased region" description="Polar residues" evidence="2">
    <location>
        <begin position="464"/>
        <end position="478"/>
    </location>
</feature>
<dbReference type="PROSITE" id="PS50005">
    <property type="entry name" value="TPR"/>
    <property type="match status" value="1"/>
</dbReference>
<keyword evidence="3" id="KW-1133">Transmembrane helix</keyword>
<dbReference type="Gene3D" id="3.40.50.410">
    <property type="entry name" value="von Willebrand factor, type A domain"/>
    <property type="match status" value="1"/>
</dbReference>
<dbReference type="RefSeq" id="WP_195817902.1">
    <property type="nucleotide sequence ID" value="NZ_JADOBH010000005.1"/>
</dbReference>
<evidence type="ECO:0000256" key="1">
    <source>
        <dbReference type="PROSITE-ProRule" id="PRU00339"/>
    </source>
</evidence>
<feature type="domain" description="VWFA" evidence="4">
    <location>
        <begin position="95"/>
        <end position="194"/>
    </location>
</feature>
<keyword evidence="3" id="KW-0812">Transmembrane</keyword>
<accession>A0ABS0DVA7</accession>
<evidence type="ECO:0000313" key="5">
    <source>
        <dbReference type="EMBL" id="MBF7957811.1"/>
    </source>
</evidence>
<keyword evidence="3" id="KW-0472">Membrane</keyword>
<evidence type="ECO:0000259" key="4">
    <source>
        <dbReference type="Pfam" id="PF13519"/>
    </source>
</evidence>
<evidence type="ECO:0000313" key="6">
    <source>
        <dbReference type="Proteomes" id="UP000600307"/>
    </source>
</evidence>
<keyword evidence="1" id="KW-0802">TPR repeat</keyword>
<protein>
    <submittedName>
        <fullName evidence="5">VWA domain-containing protein</fullName>
    </submittedName>
</protein>
<dbReference type="SUPFAM" id="SSF48452">
    <property type="entry name" value="TPR-like"/>
    <property type="match status" value="1"/>
</dbReference>
<feature type="repeat" description="TPR" evidence="1">
    <location>
        <begin position="384"/>
        <end position="417"/>
    </location>
</feature>
<comment type="caution">
    <text evidence="5">The sequence shown here is derived from an EMBL/GenBank/DDBJ whole genome shotgun (WGS) entry which is preliminary data.</text>
</comment>
<evidence type="ECO:0000256" key="3">
    <source>
        <dbReference type="SAM" id="Phobius"/>
    </source>
</evidence>
<organism evidence="5 6">
    <name type="scientific">Rahnella victoriana</name>
    <dbReference type="NCBI Taxonomy" id="1510570"/>
    <lineage>
        <taxon>Bacteria</taxon>
        <taxon>Pseudomonadati</taxon>
        <taxon>Pseudomonadota</taxon>
        <taxon>Gammaproteobacteria</taxon>
        <taxon>Enterobacterales</taxon>
        <taxon>Yersiniaceae</taxon>
        <taxon>Rahnella</taxon>
    </lineage>
</organism>
<dbReference type="EMBL" id="JADOBH010000005">
    <property type="protein sequence ID" value="MBF7957811.1"/>
    <property type="molecule type" value="Genomic_DNA"/>
</dbReference>
<reference evidence="5 6" key="1">
    <citation type="submission" date="2020-11" db="EMBL/GenBank/DDBJ databases">
        <title>Taxonomic investigation of Rahnella spp.</title>
        <authorList>
            <person name="Lee S.D."/>
        </authorList>
    </citation>
    <scope>NUCLEOTIDE SEQUENCE [LARGE SCALE GENOMIC DNA]</scope>
    <source>
        <strain evidence="5 6">SAP-10</strain>
    </source>
</reference>
<dbReference type="SUPFAM" id="SSF53300">
    <property type="entry name" value="vWA-like"/>
    <property type="match status" value="1"/>
</dbReference>
<feature type="transmembrane region" description="Helical" evidence="3">
    <location>
        <begin position="6"/>
        <end position="26"/>
    </location>
</feature>
<keyword evidence="6" id="KW-1185">Reference proteome</keyword>
<dbReference type="Pfam" id="PF13519">
    <property type="entry name" value="VWA_2"/>
    <property type="match status" value="1"/>
</dbReference>
<dbReference type="Proteomes" id="UP000600307">
    <property type="component" value="Unassembled WGS sequence"/>
</dbReference>
<dbReference type="InterPro" id="IPR011990">
    <property type="entry name" value="TPR-like_helical_dom_sf"/>
</dbReference>
<dbReference type="Gene3D" id="1.25.40.10">
    <property type="entry name" value="Tetratricopeptide repeat domain"/>
    <property type="match status" value="1"/>
</dbReference>
<feature type="region of interest" description="Disordered" evidence="2">
    <location>
        <begin position="438"/>
        <end position="478"/>
    </location>
</feature>
<dbReference type="InterPro" id="IPR002035">
    <property type="entry name" value="VWF_A"/>
</dbReference>
<feature type="compositionally biased region" description="Basic and acidic residues" evidence="2">
    <location>
        <begin position="438"/>
        <end position="462"/>
    </location>
</feature>
<sequence>MSDFHFIYPWRLSGLLLCILLGFITTRERSAWHRIMDKPFAKALIIGQQKRLTRALPWVMALGVIALSGPTWQRELPAALTPQSDMMVILQQDPAMMAQDLAPSRHQRMQSKIMDLMTRTPGTRFGLVVYHAQAWLTTPLTQDPAFYSLFLHAQKPSLLPEGEGSGLRQAVALAQKNMPATQDAPRNLLLIADSLTAEDARWLTESGLPIQIWVPGTARGGALPQAYDGRGIDTRLNVQRFSETRDGGVPVTLVTSDESDISVIVSHIRQSVAAQNNARADLHWKNSGYLLVIPVLLLLLFCRRQLICWLVVALPLMLYLPQGQAAWRDAWISPDMQGQRAFDKGQYSQAAERFQDPLWQGIAWYRAGNFVAATSSFRQAPQTADVLLWTGNSYAQQKLWQPAINSYDQALSLRPGWKMAQDNRAKIAKIIMTLRQQERDRQSAQGKEKDYKPDDIKYDLKKNQGVNQKDIQPVASANPQVSQWYDNLDVSPSGLLENLYRSNQEVAP</sequence>